<evidence type="ECO:0008006" key="5">
    <source>
        <dbReference type="Google" id="ProtNLM"/>
    </source>
</evidence>
<proteinExistence type="predicted"/>
<evidence type="ECO:0000256" key="1">
    <source>
        <dbReference type="ARBA" id="ARBA00004308"/>
    </source>
</evidence>
<name>S8D2U4_9LAMI</name>
<keyword evidence="4" id="KW-1185">Reference proteome</keyword>
<reference evidence="3 4" key="1">
    <citation type="journal article" date="2013" name="BMC Genomics">
        <title>The miniature genome of a carnivorous plant Genlisea aurea contains a low number of genes and short non-coding sequences.</title>
        <authorList>
            <person name="Leushkin E.V."/>
            <person name="Sutormin R.A."/>
            <person name="Nabieva E.R."/>
            <person name="Penin A.A."/>
            <person name="Kondrashov A.S."/>
            <person name="Logacheva M.D."/>
        </authorList>
    </citation>
    <scope>NUCLEOTIDE SEQUENCE [LARGE SCALE GENOMIC DNA]</scope>
</reference>
<comment type="caution">
    <text evidence="3">The sequence shown here is derived from an EMBL/GenBank/DDBJ whole genome shotgun (WGS) entry which is preliminary data.</text>
</comment>
<comment type="subcellular location">
    <subcellularLocation>
        <location evidence="1">Endomembrane system</location>
    </subcellularLocation>
</comment>
<sequence length="205" mass="23257">MARASDNWVRLVQGVLARENRAARGRDSTGISPSVPDSLQRSTDINAILQAADEIQSEDPTVARILCEQAYSMAQNLDPKSEGRGVLQFKTGLMSVIKQKLAKKDGGQIDRNRDIEHLWQFYNNYKRRHRVEDIQREEQKLRESGTFSADIGKFEIRLSEMKRVFATLRALVEVMEALSKDADPDGVGRLITEELRRIKKSDATI</sequence>
<accession>S8D2U4</accession>
<evidence type="ECO:0000313" key="4">
    <source>
        <dbReference type="Proteomes" id="UP000015453"/>
    </source>
</evidence>
<dbReference type="AlphaFoldDB" id="S8D2U4"/>
<feature type="non-terminal residue" evidence="3">
    <location>
        <position position="205"/>
    </location>
</feature>
<evidence type="ECO:0000313" key="3">
    <source>
        <dbReference type="EMBL" id="EPS74044.1"/>
    </source>
</evidence>
<organism evidence="3 4">
    <name type="scientific">Genlisea aurea</name>
    <dbReference type="NCBI Taxonomy" id="192259"/>
    <lineage>
        <taxon>Eukaryota</taxon>
        <taxon>Viridiplantae</taxon>
        <taxon>Streptophyta</taxon>
        <taxon>Embryophyta</taxon>
        <taxon>Tracheophyta</taxon>
        <taxon>Spermatophyta</taxon>
        <taxon>Magnoliopsida</taxon>
        <taxon>eudicotyledons</taxon>
        <taxon>Gunneridae</taxon>
        <taxon>Pentapetalae</taxon>
        <taxon>asterids</taxon>
        <taxon>lamiids</taxon>
        <taxon>Lamiales</taxon>
        <taxon>Lentibulariaceae</taxon>
        <taxon>Genlisea</taxon>
    </lineage>
</organism>
<protein>
    <recommendedName>
        <fullName evidence="5">Vta1/callose synthase N-terminal domain-containing protein</fullName>
    </recommendedName>
</protein>
<dbReference type="Proteomes" id="UP000015453">
    <property type="component" value="Unassembled WGS sequence"/>
</dbReference>
<dbReference type="EMBL" id="AUSU01000204">
    <property type="protein sequence ID" value="EPS74044.1"/>
    <property type="molecule type" value="Genomic_DNA"/>
</dbReference>
<dbReference type="OrthoDB" id="908051at2759"/>
<keyword evidence="2" id="KW-0472">Membrane</keyword>
<dbReference type="GO" id="GO:0012505">
    <property type="term" value="C:endomembrane system"/>
    <property type="evidence" value="ECO:0007669"/>
    <property type="project" value="UniProtKB-SubCell"/>
</dbReference>
<dbReference type="InterPro" id="IPR023175">
    <property type="entry name" value="Vta1/CALS_N_sf"/>
</dbReference>
<evidence type="ECO:0000256" key="2">
    <source>
        <dbReference type="ARBA" id="ARBA00023136"/>
    </source>
</evidence>
<gene>
    <name evidence="3" type="ORF">M569_00712</name>
</gene>
<dbReference type="Gene3D" id="1.25.40.270">
    <property type="entry name" value="Vacuolar protein sorting-associated protein vta1"/>
    <property type="match status" value="1"/>
</dbReference>